<keyword evidence="1" id="KW-0472">Membrane</keyword>
<organism evidence="2">
    <name type="scientific">Fusarium culmorum CS7071</name>
    <dbReference type="NCBI Taxonomy" id="1318462"/>
    <lineage>
        <taxon>Eukaryota</taxon>
        <taxon>Fungi</taxon>
        <taxon>Dikarya</taxon>
        <taxon>Ascomycota</taxon>
        <taxon>Pezizomycotina</taxon>
        <taxon>Sordariomycetes</taxon>
        <taxon>Hypocreomycetidae</taxon>
        <taxon>Hypocreales</taxon>
        <taxon>Nectriaceae</taxon>
        <taxon>Fusarium</taxon>
    </lineage>
</organism>
<reference evidence="2" key="1">
    <citation type="submission" date="2013-05" db="EMBL/GenBank/DDBJ databases">
        <title>Draft genome sequences of six wheat associated Fusarium spp. isolates.</title>
        <authorList>
            <person name="Moolhuijzen P.M."/>
            <person name="Manners J.M."/>
            <person name="Wilcox S."/>
            <person name="Bellgard M.I."/>
            <person name="Gardiner D.M."/>
        </authorList>
    </citation>
    <scope>NUCLEOTIDE SEQUENCE</scope>
    <source>
        <strain evidence="2">CS7071</strain>
    </source>
</reference>
<sequence>MKNREQLAFYRKLSVLVKFTVNSLYVFTLVNGFRSISDIWIVLYPKKKSK</sequence>
<dbReference type="EMBL" id="CBMH010002269">
    <property type="protein sequence ID" value="CDL73538.1"/>
    <property type="molecule type" value="Genomic_DNA"/>
</dbReference>
<name>A0A060QQX3_FUSCU</name>
<evidence type="ECO:0000256" key="1">
    <source>
        <dbReference type="SAM" id="Phobius"/>
    </source>
</evidence>
<proteinExistence type="predicted"/>
<protein>
    <submittedName>
        <fullName evidence="2">Unclassified</fullName>
    </submittedName>
</protein>
<keyword evidence="1" id="KW-1133">Transmembrane helix</keyword>
<dbReference type="AlphaFoldDB" id="A0A060QQX3"/>
<keyword evidence="1" id="KW-0812">Transmembrane</keyword>
<gene>
    <name evidence="2" type="ORF">BN852_0127300</name>
</gene>
<feature type="transmembrane region" description="Helical" evidence="1">
    <location>
        <begin position="24"/>
        <end position="44"/>
    </location>
</feature>
<comment type="caution">
    <text evidence="2">The sequence shown here is derived from an EMBL/GenBank/DDBJ whole genome shotgun (WGS) entry which is preliminary data.</text>
</comment>
<evidence type="ECO:0000313" key="2">
    <source>
        <dbReference type="EMBL" id="CDL73538.1"/>
    </source>
</evidence>
<accession>A0A060QQX3</accession>